<dbReference type="GO" id="GO:0005737">
    <property type="term" value="C:cytoplasm"/>
    <property type="evidence" value="ECO:0007669"/>
    <property type="project" value="TreeGrafter"/>
</dbReference>
<dbReference type="InterPro" id="IPR001091">
    <property type="entry name" value="RM_Methyltransferase"/>
</dbReference>
<dbReference type="PROSITE" id="PS00092">
    <property type="entry name" value="N6_MTASE"/>
    <property type="match status" value="1"/>
</dbReference>
<dbReference type="GO" id="GO:0008170">
    <property type="term" value="F:N-methyltransferase activity"/>
    <property type="evidence" value="ECO:0007669"/>
    <property type="project" value="InterPro"/>
</dbReference>
<dbReference type="Gene3D" id="3.40.50.150">
    <property type="entry name" value="Vaccinia Virus protein VP39"/>
    <property type="match status" value="1"/>
</dbReference>
<evidence type="ECO:0000256" key="1">
    <source>
        <dbReference type="ARBA" id="ARBA00006594"/>
    </source>
</evidence>
<dbReference type="InterPro" id="IPR029063">
    <property type="entry name" value="SAM-dependent_MTases_sf"/>
</dbReference>
<gene>
    <name evidence="6" type="ORF">AWB66_00975</name>
</gene>
<proteinExistence type="inferred from homology"/>
<dbReference type="GO" id="GO:0003677">
    <property type="term" value="F:DNA binding"/>
    <property type="evidence" value="ECO:0007669"/>
    <property type="project" value="InterPro"/>
</dbReference>
<dbReference type="AlphaFoldDB" id="A0A158FJE6"/>
<accession>A0A158FJE6</accession>
<dbReference type="STRING" id="326475.AWB66_00975"/>
<dbReference type="SUPFAM" id="SSF53335">
    <property type="entry name" value="S-adenosyl-L-methionine-dependent methyltransferases"/>
    <property type="match status" value="1"/>
</dbReference>
<dbReference type="PRINTS" id="PR00508">
    <property type="entry name" value="S21N4MTFRASE"/>
</dbReference>
<feature type="region of interest" description="Disordered" evidence="4">
    <location>
        <begin position="1"/>
        <end position="43"/>
    </location>
</feature>
<dbReference type="Pfam" id="PF01555">
    <property type="entry name" value="N6_N4_Mtase"/>
    <property type="match status" value="1"/>
</dbReference>
<keyword evidence="3" id="KW-0808">Transferase</keyword>
<comment type="caution">
    <text evidence="6">The sequence shown here is derived from an EMBL/GenBank/DDBJ whole genome shotgun (WGS) entry which is preliminary data.</text>
</comment>
<feature type="compositionally biased region" description="Polar residues" evidence="4">
    <location>
        <begin position="1"/>
        <end position="19"/>
    </location>
</feature>
<protein>
    <submittedName>
        <fullName evidence="6">Type III DNA modification methyltransferase</fullName>
    </submittedName>
</protein>
<evidence type="ECO:0000313" key="7">
    <source>
        <dbReference type="Proteomes" id="UP000054717"/>
    </source>
</evidence>
<keyword evidence="2 6" id="KW-0489">Methyltransferase</keyword>
<evidence type="ECO:0000256" key="4">
    <source>
        <dbReference type="SAM" id="MobiDB-lite"/>
    </source>
</evidence>
<evidence type="ECO:0000256" key="3">
    <source>
        <dbReference type="ARBA" id="ARBA00022679"/>
    </source>
</evidence>
<dbReference type="EMBL" id="FCNZ02000003">
    <property type="protein sequence ID" value="SAL19865.1"/>
    <property type="molecule type" value="Genomic_DNA"/>
</dbReference>
<dbReference type="GO" id="GO:0032259">
    <property type="term" value="P:methylation"/>
    <property type="evidence" value="ECO:0007669"/>
    <property type="project" value="UniProtKB-KW"/>
</dbReference>
<organism evidence="6 7">
    <name type="scientific">Caballeronia telluris</name>
    <dbReference type="NCBI Taxonomy" id="326475"/>
    <lineage>
        <taxon>Bacteria</taxon>
        <taxon>Pseudomonadati</taxon>
        <taxon>Pseudomonadota</taxon>
        <taxon>Betaproteobacteria</taxon>
        <taxon>Burkholderiales</taxon>
        <taxon>Burkholderiaceae</taxon>
        <taxon>Caballeronia</taxon>
    </lineage>
</organism>
<dbReference type="InterPro" id="IPR002052">
    <property type="entry name" value="DNA_methylase_N6_adenine_CS"/>
</dbReference>
<dbReference type="InterPro" id="IPR002941">
    <property type="entry name" value="DNA_methylase_N4/N6"/>
</dbReference>
<feature type="domain" description="DNA methylase N-4/N-6" evidence="5">
    <location>
        <begin position="209"/>
        <end position="528"/>
    </location>
</feature>
<dbReference type="Proteomes" id="UP000054717">
    <property type="component" value="Unassembled WGS sequence"/>
</dbReference>
<evidence type="ECO:0000259" key="5">
    <source>
        <dbReference type="Pfam" id="PF01555"/>
    </source>
</evidence>
<evidence type="ECO:0000313" key="6">
    <source>
        <dbReference type="EMBL" id="SAL19865.1"/>
    </source>
</evidence>
<name>A0A158FJE6_9BURK</name>
<keyword evidence="7" id="KW-1185">Reference proteome</keyword>
<dbReference type="RefSeq" id="WP_087629147.1">
    <property type="nucleotide sequence ID" value="NZ_FCNZ02000003.1"/>
</dbReference>
<reference evidence="6" key="1">
    <citation type="submission" date="2016-01" db="EMBL/GenBank/DDBJ databases">
        <authorList>
            <person name="Peeters Charlotte."/>
        </authorList>
    </citation>
    <scope>NUCLEOTIDE SEQUENCE</scope>
    <source>
        <strain evidence="6">LMG 22936</strain>
    </source>
</reference>
<evidence type="ECO:0000256" key="2">
    <source>
        <dbReference type="ARBA" id="ARBA00022603"/>
    </source>
</evidence>
<dbReference type="PANTHER" id="PTHR13370">
    <property type="entry name" value="RNA METHYLASE-RELATED"/>
    <property type="match status" value="1"/>
</dbReference>
<comment type="similarity">
    <text evidence="1">Belongs to the N(4)/N(6)-methyltransferase family.</text>
</comment>
<sequence length="928" mass="103370">MATRRSTSSSGSVQTTNYKHSQKAVQRPEVGVQDQFNTKKSPRTYRYDSSLDPALSWDENRDRELAEWLIQLVQRCAVDGEAATFAQPQAWAGGGVQVQSLKAAADLLKALSQPFLNWTGKAERHQISVPTVPLFVHEQHSTKAILDGIKHRKAKGTTFDLFGDGGGLDVTDKLDAYEHKGPWQNRMVLGDSLQVMNSLLEFEGLGGQVQMVYIDPPYGVKYGSNFQPFVRKRDVKHGGDSDMTREPEMVKAYRDTWELGLHSYLTYLRDRFLLTRELLSRSGSIFVQISDENLHHVRELMDEVFGPQNFVAIITYAKTTSTTSEDLSVVNDYIIWYARDKEATKKRMLYKTKRAGEVGGTGYTKVFLPNGEVRPISDYPDDLPANAKLCATGDLTSSKPPGDFPVEFKGKQWRPTKGYWKTGHDGMKRLLEAKRVYAGKTTLGYIRLLDDFPCFELNNIWTDTVGQNQFGPDGKVYAVQTANIAIQRCMLMCTEPGDLVFDPTCGSGTTAYVAEQWGRRWITCDTSRVPLALARQRLLTATFPYYELKDPQTGPQGGFVYKRRQNRKGEEVGGLVPHITLKSIANDEQPVMEVLVDRPEVNDNVTRVAGPFVVEATIAPAQTVDPDGGEATVPVKSMDGALGDADAANSALPHTATESVARYGDPATHIERMTQVLRQSKTLRLPGNRELVLADIRRMADSDALHAEGLDAEGNRIAVVFGPEDGAITSDLVFEAAREAYFLKFPHLYFFGFAIQAKARELLEDRNKLRVPCTYVTVTPDVAMSDLLKTSRASEIFSVTGLPDVAVRKTGKKNDDGAELFEVELNGLDIFNPATMKQEAIEGQSVPAWMLDTDYDGMCFYATQVFFPKTAAWDNLRKSLKAEFVPSVWEHLAGTVSEPFPMGSKRRVAVKVIDERGNELMRVVEVKV</sequence>
<dbReference type="PANTHER" id="PTHR13370:SF16">
    <property type="entry name" value="SITE-SPECIFIC DNA-METHYLTRANSFERASE (ADENINE-SPECIFIC)"/>
    <property type="match status" value="1"/>
</dbReference>